<dbReference type="PANTHER" id="PTHR13754">
    <property type="entry name" value="METALLO-BETA-LACTAMASE SUPERFAMILY PROTEIN"/>
    <property type="match status" value="1"/>
</dbReference>
<dbReference type="RefSeq" id="WP_011189989.1">
    <property type="nucleotide sequence ID" value="NC_006138.1"/>
</dbReference>
<evidence type="ECO:0000313" key="3">
    <source>
        <dbReference type="Proteomes" id="UP000000602"/>
    </source>
</evidence>
<dbReference type="Pfam" id="PF00753">
    <property type="entry name" value="Lactamase_B"/>
    <property type="match status" value="1"/>
</dbReference>
<dbReference type="Proteomes" id="UP000000602">
    <property type="component" value="Chromosome"/>
</dbReference>
<keyword evidence="3" id="KW-1185">Reference proteome</keyword>
<evidence type="ECO:0000313" key="2">
    <source>
        <dbReference type="EMBL" id="CAG37477.1"/>
    </source>
</evidence>
<proteinExistence type="predicted"/>
<dbReference type="eggNOG" id="COG1237">
    <property type="taxonomic scope" value="Bacteria"/>
</dbReference>
<dbReference type="STRING" id="177439.DP2748"/>
<dbReference type="EMBL" id="CR522870">
    <property type="protein sequence ID" value="CAG37477.1"/>
    <property type="molecule type" value="Genomic_DNA"/>
</dbReference>
<dbReference type="HOGENOM" id="CLU_036012_0_0_7"/>
<dbReference type="OrthoDB" id="9803916at2"/>
<gene>
    <name evidence="2" type="ordered locus">DP2748</name>
</gene>
<evidence type="ECO:0000259" key="1">
    <source>
        <dbReference type="SMART" id="SM00849"/>
    </source>
</evidence>
<name>Q6AJK3_DESPS</name>
<dbReference type="KEGG" id="dps:DP2748"/>
<sequence>MKTLRFTIVVDNRAAEGLIAEHGYALHIETSAGNLLLDTGNKLAFVANAEALGVNLQEVSALVLSHGHYDHTGGIADILQQNKDVEIYLHAGVFQPRYSLHGEDASIVKMPLAAMQAVMHHADEKVNWLTQPVSLQDRVGLTGPIPRECSFEDTGGSFYLDPAGKVIDTIEDDNALWFHGPEGLVICLGCCHAGIINTLNYIMDYSGERKIDTVIGGLHLLHADESRLTKTAEALNGLDLKRIVACHCSGDEAVQYLADHLSCEVVAGYAGMQFNI</sequence>
<dbReference type="GO" id="GO:0016740">
    <property type="term" value="F:transferase activity"/>
    <property type="evidence" value="ECO:0007669"/>
    <property type="project" value="TreeGrafter"/>
</dbReference>
<dbReference type="PANTHER" id="PTHR13754:SF13">
    <property type="entry name" value="METALLO-BETA-LACTAMASE SUPERFAMILY PROTEIN (AFU_ORTHOLOGUE AFUA_3G07630)"/>
    <property type="match status" value="1"/>
</dbReference>
<feature type="domain" description="Metallo-beta-lactamase" evidence="1">
    <location>
        <begin position="22"/>
        <end position="247"/>
    </location>
</feature>
<dbReference type="InterPro" id="IPR001279">
    <property type="entry name" value="Metallo-B-lactamas"/>
</dbReference>
<dbReference type="Gene3D" id="3.60.15.10">
    <property type="entry name" value="Ribonuclease Z/Hydroxyacylglutathione hydrolase-like"/>
    <property type="match status" value="1"/>
</dbReference>
<protein>
    <recommendedName>
        <fullName evidence="1">Metallo-beta-lactamase domain-containing protein</fullName>
    </recommendedName>
</protein>
<dbReference type="InterPro" id="IPR052926">
    <property type="entry name" value="Metallo-beta-lactamase_dom"/>
</dbReference>
<organism evidence="2 3">
    <name type="scientific">Desulfotalea psychrophila (strain LSv54 / DSM 12343)</name>
    <dbReference type="NCBI Taxonomy" id="177439"/>
    <lineage>
        <taxon>Bacteria</taxon>
        <taxon>Pseudomonadati</taxon>
        <taxon>Thermodesulfobacteriota</taxon>
        <taxon>Desulfobulbia</taxon>
        <taxon>Desulfobulbales</taxon>
        <taxon>Desulfocapsaceae</taxon>
        <taxon>Desulfotalea</taxon>
    </lineage>
</organism>
<dbReference type="AlphaFoldDB" id="Q6AJK3"/>
<dbReference type="InterPro" id="IPR036866">
    <property type="entry name" value="RibonucZ/Hydroxyglut_hydro"/>
</dbReference>
<dbReference type="InterPro" id="IPR041712">
    <property type="entry name" value="DHPS-like_MBL-fold"/>
</dbReference>
<accession>Q6AJK3</accession>
<reference evidence="3" key="1">
    <citation type="journal article" date="2004" name="Environ. Microbiol.">
        <title>The genome of Desulfotalea psychrophila, a sulfate-reducing bacterium from permanently cold Arctic sediments.</title>
        <authorList>
            <person name="Rabus R."/>
            <person name="Ruepp A."/>
            <person name="Frickey T."/>
            <person name="Rattei T."/>
            <person name="Fartmann B."/>
            <person name="Stark M."/>
            <person name="Bauer M."/>
            <person name="Zibat A."/>
            <person name="Lombardot T."/>
            <person name="Becker I."/>
            <person name="Amann J."/>
            <person name="Gellner K."/>
            <person name="Teeling H."/>
            <person name="Leuschner W.D."/>
            <person name="Gloeckner F.-O."/>
            <person name="Lupas A.N."/>
            <person name="Amann R."/>
            <person name="Klenk H.-P."/>
        </authorList>
    </citation>
    <scope>NUCLEOTIDE SEQUENCE [LARGE SCALE GENOMIC DNA]</scope>
    <source>
        <strain evidence="3">DSM 12343 / LSv54</strain>
    </source>
</reference>
<dbReference type="SMART" id="SM00849">
    <property type="entry name" value="Lactamase_B"/>
    <property type="match status" value="1"/>
</dbReference>
<dbReference type="CDD" id="cd07713">
    <property type="entry name" value="DHPS-like_MBL-fold"/>
    <property type="match status" value="1"/>
</dbReference>
<dbReference type="SUPFAM" id="SSF56281">
    <property type="entry name" value="Metallo-hydrolase/oxidoreductase"/>
    <property type="match status" value="1"/>
</dbReference>